<dbReference type="EMBL" id="CP031194">
    <property type="protein sequence ID" value="AXG77616.1"/>
    <property type="molecule type" value="Genomic_DNA"/>
</dbReference>
<accession>A0A345HLP2</accession>
<gene>
    <name evidence="1" type="ORF">DVK44_07785</name>
</gene>
<dbReference type="KEGG" id="spad:DVK44_07785"/>
<keyword evidence="2" id="KW-1185">Reference proteome</keyword>
<proteinExistence type="predicted"/>
<name>A0A345HLP2_9ACTN</name>
<dbReference type="RefSeq" id="WP_114658983.1">
    <property type="nucleotide sequence ID" value="NZ_CP031194.1"/>
</dbReference>
<dbReference type="AlphaFoldDB" id="A0A345HLP2"/>
<evidence type="ECO:0000313" key="1">
    <source>
        <dbReference type="EMBL" id="AXG77616.1"/>
    </source>
</evidence>
<organism evidence="1 2">
    <name type="scientific">Streptomyces paludis</name>
    <dbReference type="NCBI Taxonomy" id="2282738"/>
    <lineage>
        <taxon>Bacteria</taxon>
        <taxon>Bacillati</taxon>
        <taxon>Actinomycetota</taxon>
        <taxon>Actinomycetes</taxon>
        <taxon>Kitasatosporales</taxon>
        <taxon>Streptomycetaceae</taxon>
        <taxon>Streptomyces</taxon>
    </lineage>
</organism>
<protein>
    <submittedName>
        <fullName evidence="1">Uncharacterized protein</fullName>
    </submittedName>
</protein>
<dbReference type="Proteomes" id="UP000253868">
    <property type="component" value="Chromosome"/>
</dbReference>
<sequence length="200" mass="22363">MPDHPVPYITQWSAEQAPHLRVVAKGRGIGYADERPYDRDSGGVLWTRVPSLPGKGRPEFGRVHALRQQRAMRELLCQVCGCPADRDSDGVLWLMGEDPRDPGFWATDLSTTHPPLCMPCAATSVRTCPHLRERYVPLRARAFELAGVRGAFYRPGYPQPVATEVTEVAFGDPRIHWLRAGQLIMRLSEFTVTSLESRAA</sequence>
<reference evidence="2" key="1">
    <citation type="submission" date="2018-07" db="EMBL/GenBank/DDBJ databases">
        <authorList>
            <person name="Zhao J."/>
        </authorList>
    </citation>
    <scope>NUCLEOTIDE SEQUENCE [LARGE SCALE GENOMIC DNA]</scope>
    <source>
        <strain evidence="2">GSSD-12</strain>
    </source>
</reference>
<evidence type="ECO:0000313" key="2">
    <source>
        <dbReference type="Proteomes" id="UP000253868"/>
    </source>
</evidence>
<dbReference type="OrthoDB" id="3689934at2"/>